<dbReference type="RefSeq" id="WP_172584114.1">
    <property type="nucleotide sequence ID" value="NZ_BLAM01000045.1"/>
</dbReference>
<name>A0A6F9XJ00_9LACO</name>
<organism evidence="1">
    <name type="scientific">Ligilactobacillus agilis</name>
    <dbReference type="NCBI Taxonomy" id="1601"/>
    <lineage>
        <taxon>Bacteria</taxon>
        <taxon>Bacillati</taxon>
        <taxon>Bacillota</taxon>
        <taxon>Bacilli</taxon>
        <taxon>Lactobacillales</taxon>
        <taxon>Lactobacillaceae</taxon>
        <taxon>Ligilactobacillus</taxon>
    </lineage>
</organism>
<accession>A0A6F9XJ00</accession>
<reference evidence="1" key="1">
    <citation type="submission" date="2019-10" db="EMBL/GenBank/DDBJ databases">
        <title>Lactobacillus agilis SY212 Whole Genome Sequencing Project.</title>
        <authorList>
            <person name="Suzuki S."/>
            <person name="Endo A."/>
            <person name="Maeno S."/>
            <person name="Shiwa Y."/>
            <person name="Matsutani M."/>
            <person name="Kajikawa A."/>
        </authorList>
    </citation>
    <scope>NUCLEOTIDE SEQUENCE</scope>
    <source>
        <strain evidence="1">SY212</strain>
    </source>
</reference>
<gene>
    <name evidence="1" type="ORF">SY212_02730</name>
</gene>
<proteinExistence type="predicted"/>
<sequence>MKRRIGTCMYDTGIAKKIVDNGRYYDNHDGDYCHGKLYRKRTREFWY</sequence>
<dbReference type="EMBL" id="BLAM01000045">
    <property type="protein sequence ID" value="GET05243.1"/>
    <property type="molecule type" value="Genomic_DNA"/>
</dbReference>
<protein>
    <submittedName>
        <fullName evidence="1">Uncharacterized protein</fullName>
    </submittedName>
</protein>
<evidence type="ECO:0000313" key="1">
    <source>
        <dbReference type="EMBL" id="GET05243.1"/>
    </source>
</evidence>
<comment type="caution">
    <text evidence="1">The sequence shown here is derived from an EMBL/GenBank/DDBJ whole genome shotgun (WGS) entry which is preliminary data.</text>
</comment>
<dbReference type="Proteomes" id="UP000494265">
    <property type="component" value="Unassembled WGS sequence"/>
</dbReference>
<dbReference type="AlphaFoldDB" id="A0A6F9XJ00"/>